<name>A0A820GGW1_9BILA</name>
<feature type="region of interest" description="Disordered" evidence="1">
    <location>
        <begin position="201"/>
        <end position="277"/>
    </location>
</feature>
<feature type="compositionally biased region" description="Polar residues" evidence="1">
    <location>
        <begin position="156"/>
        <end position="166"/>
    </location>
</feature>
<dbReference type="Proteomes" id="UP000663881">
    <property type="component" value="Unassembled WGS sequence"/>
</dbReference>
<feature type="non-terminal residue" evidence="2">
    <location>
        <position position="277"/>
    </location>
</feature>
<evidence type="ECO:0000313" key="3">
    <source>
        <dbReference type="Proteomes" id="UP000663881"/>
    </source>
</evidence>
<feature type="compositionally biased region" description="Basic and acidic residues" evidence="1">
    <location>
        <begin position="27"/>
        <end position="71"/>
    </location>
</feature>
<proteinExistence type="predicted"/>
<dbReference type="EMBL" id="CAJOAY010014514">
    <property type="protein sequence ID" value="CAF4279275.1"/>
    <property type="molecule type" value="Genomic_DNA"/>
</dbReference>
<gene>
    <name evidence="2" type="ORF">OKA104_LOCUS45096</name>
</gene>
<feature type="compositionally biased region" description="Acidic residues" evidence="1">
    <location>
        <begin position="15"/>
        <end position="26"/>
    </location>
</feature>
<feature type="compositionally biased region" description="Basic and acidic residues" evidence="1">
    <location>
        <begin position="137"/>
        <end position="154"/>
    </location>
</feature>
<feature type="region of interest" description="Disordered" evidence="1">
    <location>
        <begin position="1"/>
        <end position="177"/>
    </location>
</feature>
<feature type="non-terminal residue" evidence="2">
    <location>
        <position position="1"/>
    </location>
</feature>
<reference evidence="2" key="1">
    <citation type="submission" date="2021-02" db="EMBL/GenBank/DDBJ databases">
        <authorList>
            <person name="Nowell W R."/>
        </authorList>
    </citation>
    <scope>NUCLEOTIDE SEQUENCE</scope>
</reference>
<evidence type="ECO:0000313" key="2">
    <source>
        <dbReference type="EMBL" id="CAF4279275.1"/>
    </source>
</evidence>
<evidence type="ECO:0000256" key="1">
    <source>
        <dbReference type="SAM" id="MobiDB-lite"/>
    </source>
</evidence>
<comment type="caution">
    <text evidence="2">The sequence shown here is derived from an EMBL/GenBank/DDBJ whole genome shotgun (WGS) entry which is preliminary data.</text>
</comment>
<feature type="compositionally biased region" description="Basic and acidic residues" evidence="1">
    <location>
        <begin position="236"/>
        <end position="257"/>
    </location>
</feature>
<feature type="compositionally biased region" description="Polar residues" evidence="1">
    <location>
        <begin position="263"/>
        <end position="277"/>
    </location>
</feature>
<organism evidence="2 3">
    <name type="scientific">Adineta steineri</name>
    <dbReference type="NCBI Taxonomy" id="433720"/>
    <lineage>
        <taxon>Eukaryota</taxon>
        <taxon>Metazoa</taxon>
        <taxon>Spiralia</taxon>
        <taxon>Gnathifera</taxon>
        <taxon>Rotifera</taxon>
        <taxon>Eurotatoria</taxon>
        <taxon>Bdelloidea</taxon>
        <taxon>Adinetida</taxon>
        <taxon>Adinetidae</taxon>
        <taxon>Adineta</taxon>
    </lineage>
</organism>
<dbReference type="AlphaFoldDB" id="A0A820GGW1"/>
<protein>
    <submittedName>
        <fullName evidence="2">Uncharacterized protein</fullName>
    </submittedName>
</protein>
<sequence length="277" mass="30486">SEERLREQNDKEYVEEMGEDEYDALPEEEKQRIDQKRLQQKKDRILREQRIKEEKARLEQERVALKETDPKKGKKGGANQPAAGKGGSIAGGDKNLAASNATVAGGKGGSRLTLVSARGPTGSDRSTIKMDGISTEDIDKKKKSMKDLAIKEEDGSNSLMKGSTTSDLDEEKEKKKEKELLVKFKTFDFYRNDLMSVFDLWDRTKGVTRSPPTPTNQSEDDHGSGAVGPGGKKGAQKKDKGKKSDTKEKEKAEKVDETGPVGTPSQQHLASATPSVY</sequence>
<feature type="compositionally biased region" description="Basic and acidic residues" evidence="1">
    <location>
        <begin position="1"/>
        <end position="14"/>
    </location>
</feature>
<accession>A0A820GGW1</accession>